<gene>
    <name evidence="1" type="ORF">C8N34_10269</name>
</gene>
<proteinExistence type="predicted"/>
<dbReference type="Proteomes" id="UP000244224">
    <property type="component" value="Unassembled WGS sequence"/>
</dbReference>
<reference evidence="1 2" key="1">
    <citation type="submission" date="2018-04" db="EMBL/GenBank/DDBJ databases">
        <title>Genomic Encyclopedia of Archaeal and Bacterial Type Strains, Phase II (KMG-II): from individual species to whole genera.</title>
        <authorList>
            <person name="Goeker M."/>
        </authorList>
    </citation>
    <scope>NUCLEOTIDE SEQUENCE [LARGE SCALE GENOMIC DNA]</scope>
    <source>
        <strain evidence="1 2">DSM 21823</strain>
    </source>
</reference>
<dbReference type="RefSeq" id="WP_108127617.1">
    <property type="nucleotide sequence ID" value="NZ_QBKP01000002.1"/>
</dbReference>
<evidence type="ECO:0000313" key="2">
    <source>
        <dbReference type="Proteomes" id="UP000244224"/>
    </source>
</evidence>
<dbReference type="OrthoDB" id="7473595at2"/>
<name>A0A2T6B882_9RHOB</name>
<sequence>MSDWIDSLAYEGHTLDPHERLERSERLSLRIRMIWHRMGPGYPLTTRQIATLLPKDLAKRFDDRTHLYKSISALMRHAVNRGEFIGQDGEYEKLAEVRPPAAGIPKKDRTAWMYRVVDRCMCEGVLDPDQIRNEVPPALNRAYRTPEAVTGAILEVQRRIFCADTGSYQASAMEVLGIPTQHSLTGYEVQEILRAIRRGEIEIDRGLADQFRLRIEFYPGGDFDPSEVSFIENLGSHEAAQIAYLEARDASGLDLRRFLPGEVFDHTGEHVARISYDGRLWAPDPLTTGGTPLAEAPVRRDPEDVLVWMVGTRDSVLQDAYTAGPDNAPDLLKLAMREGEILIGKDRRGEVRVVREMGPDGCVDLPGGLDALRADDAPEP</sequence>
<dbReference type="EMBL" id="QBKP01000002">
    <property type="protein sequence ID" value="PTX52291.1"/>
    <property type="molecule type" value="Genomic_DNA"/>
</dbReference>
<dbReference type="AlphaFoldDB" id="A0A2T6B882"/>
<keyword evidence="2" id="KW-1185">Reference proteome</keyword>
<comment type="caution">
    <text evidence="1">The sequence shown here is derived from an EMBL/GenBank/DDBJ whole genome shotgun (WGS) entry which is preliminary data.</text>
</comment>
<evidence type="ECO:0000313" key="1">
    <source>
        <dbReference type="EMBL" id="PTX52291.1"/>
    </source>
</evidence>
<accession>A0A2T6B882</accession>
<protein>
    <submittedName>
        <fullName evidence="1">Uncharacterized protein</fullName>
    </submittedName>
</protein>
<organism evidence="1 2">
    <name type="scientific">Gemmobacter caeni</name>
    <dbReference type="NCBI Taxonomy" id="589035"/>
    <lineage>
        <taxon>Bacteria</taxon>
        <taxon>Pseudomonadati</taxon>
        <taxon>Pseudomonadota</taxon>
        <taxon>Alphaproteobacteria</taxon>
        <taxon>Rhodobacterales</taxon>
        <taxon>Paracoccaceae</taxon>
        <taxon>Gemmobacter</taxon>
    </lineage>
</organism>